<evidence type="ECO:0000256" key="2">
    <source>
        <dbReference type="SAM" id="Phobius"/>
    </source>
</evidence>
<keyword evidence="2" id="KW-1133">Transmembrane helix</keyword>
<keyword evidence="2" id="KW-0472">Membrane</keyword>
<accession>A0A9W2ZEN7</accession>
<evidence type="ECO:0000313" key="4">
    <source>
        <dbReference type="RefSeq" id="XP_055873408.1"/>
    </source>
</evidence>
<organism evidence="3 4">
    <name type="scientific">Biomphalaria glabrata</name>
    <name type="common">Bloodfluke planorb</name>
    <name type="synonym">Freshwater snail</name>
    <dbReference type="NCBI Taxonomy" id="6526"/>
    <lineage>
        <taxon>Eukaryota</taxon>
        <taxon>Metazoa</taxon>
        <taxon>Spiralia</taxon>
        <taxon>Lophotrochozoa</taxon>
        <taxon>Mollusca</taxon>
        <taxon>Gastropoda</taxon>
        <taxon>Heterobranchia</taxon>
        <taxon>Euthyneura</taxon>
        <taxon>Panpulmonata</taxon>
        <taxon>Hygrophila</taxon>
        <taxon>Lymnaeoidea</taxon>
        <taxon>Planorbidae</taxon>
        <taxon>Biomphalaria</taxon>
    </lineage>
</organism>
<evidence type="ECO:0000313" key="3">
    <source>
        <dbReference type="Proteomes" id="UP001165740"/>
    </source>
</evidence>
<name>A0A9W2ZEN7_BIOGL</name>
<keyword evidence="3" id="KW-1185">Reference proteome</keyword>
<reference evidence="4" key="1">
    <citation type="submission" date="2025-08" db="UniProtKB">
        <authorList>
            <consortium name="RefSeq"/>
        </authorList>
    </citation>
    <scope>IDENTIFICATION</scope>
</reference>
<protein>
    <submittedName>
        <fullName evidence="4">Uncharacterized protein LOC129923978</fullName>
    </submittedName>
</protein>
<sequence>MHSTEENGQIMANITASQPCFKSIRLDLCLNCTCVDAVTKKSICCDSPGTFSEVAPHLPIQKDEIDLDCVLNIASVFSFMVLFLCLIVCTACRNSDTKNKRPSLLKSPSRTQTSVVLEEEDELFYKPNFTEPPVEQFSEEIPQYLNYSSPSEGAQSTTNPKQKQSYSDDNSIF</sequence>
<dbReference type="AlphaFoldDB" id="A0A9W2ZEN7"/>
<feature type="transmembrane region" description="Helical" evidence="2">
    <location>
        <begin position="70"/>
        <end position="92"/>
    </location>
</feature>
<keyword evidence="2" id="KW-0812">Transmembrane</keyword>
<dbReference type="RefSeq" id="XP_055873408.1">
    <property type="nucleotide sequence ID" value="XM_056017433.1"/>
</dbReference>
<proteinExistence type="predicted"/>
<dbReference type="GeneID" id="129923978"/>
<feature type="region of interest" description="Disordered" evidence="1">
    <location>
        <begin position="146"/>
        <end position="173"/>
    </location>
</feature>
<dbReference type="Proteomes" id="UP001165740">
    <property type="component" value="Chromosome 18"/>
</dbReference>
<dbReference type="OrthoDB" id="10279789at2759"/>
<gene>
    <name evidence="4" type="primary">LOC129923978</name>
</gene>
<evidence type="ECO:0000256" key="1">
    <source>
        <dbReference type="SAM" id="MobiDB-lite"/>
    </source>
</evidence>